<keyword evidence="2" id="KW-1185">Reference proteome</keyword>
<proteinExistence type="predicted"/>
<dbReference type="Proteomes" id="UP001153332">
    <property type="component" value="Unassembled WGS sequence"/>
</dbReference>
<evidence type="ECO:0000313" key="2">
    <source>
        <dbReference type="Proteomes" id="UP001153332"/>
    </source>
</evidence>
<gene>
    <name evidence="1" type="ORF">O1611_g8011</name>
</gene>
<dbReference type="EMBL" id="JAPUUL010002256">
    <property type="protein sequence ID" value="KAJ8125627.1"/>
    <property type="molecule type" value="Genomic_DNA"/>
</dbReference>
<name>A0ACC2JE06_9PEZI</name>
<reference evidence="1" key="1">
    <citation type="submission" date="2022-12" db="EMBL/GenBank/DDBJ databases">
        <title>Genome Sequence of Lasiodiplodia mahajangana.</title>
        <authorList>
            <person name="Buettner E."/>
        </authorList>
    </citation>
    <scope>NUCLEOTIDE SEQUENCE</scope>
    <source>
        <strain evidence="1">VT137</strain>
    </source>
</reference>
<accession>A0ACC2JE06</accession>
<protein>
    <submittedName>
        <fullName evidence="1">Uncharacterized protein</fullName>
    </submittedName>
</protein>
<organism evidence="1 2">
    <name type="scientific">Lasiodiplodia mahajangana</name>
    <dbReference type="NCBI Taxonomy" id="1108764"/>
    <lineage>
        <taxon>Eukaryota</taxon>
        <taxon>Fungi</taxon>
        <taxon>Dikarya</taxon>
        <taxon>Ascomycota</taxon>
        <taxon>Pezizomycotina</taxon>
        <taxon>Dothideomycetes</taxon>
        <taxon>Dothideomycetes incertae sedis</taxon>
        <taxon>Botryosphaeriales</taxon>
        <taxon>Botryosphaeriaceae</taxon>
        <taxon>Lasiodiplodia</taxon>
    </lineage>
</organism>
<evidence type="ECO:0000313" key="1">
    <source>
        <dbReference type="EMBL" id="KAJ8125627.1"/>
    </source>
</evidence>
<comment type="caution">
    <text evidence="1">The sequence shown here is derived from an EMBL/GenBank/DDBJ whole genome shotgun (WGS) entry which is preliminary data.</text>
</comment>
<sequence>MSHTTVDSILSATAYNRLIIDHKATECAEFLELKRKHLPTLFQILAAHGVTEFVEPHLLHRHFLLREGEAVVHRTLEVPGPKENASICVDIAKAMSCPESIKSSLVPLLWMASSNGTLIAYEYGLREWAKSPKQAIANISSQTWNSFAQEFAIYVHSAGVADIVSLKDKSCVNGGEYVVSDMRVLFRVPTEVISLQPGSGMLESGWKLDTAVESDANFPECTDGHLTKTRETTGGTVAHYHKTTEDGVDAFNPKEVPLPCTNAMWAAAKSDNFWVMDNMVNSAA</sequence>